<evidence type="ECO:0000256" key="1">
    <source>
        <dbReference type="SAM" id="SignalP"/>
    </source>
</evidence>
<dbReference type="Proteomes" id="UP000219374">
    <property type="component" value="Unassembled WGS sequence"/>
</dbReference>
<dbReference type="RefSeq" id="WP_141400664.1">
    <property type="nucleotide sequence ID" value="NZ_OCND01000001.1"/>
</dbReference>
<evidence type="ECO:0000313" key="2">
    <source>
        <dbReference type="EMBL" id="SOD50554.1"/>
    </source>
</evidence>
<keyword evidence="1" id="KW-0732">Signal</keyword>
<dbReference type="AlphaFoldDB" id="A0A286CW07"/>
<reference evidence="2 3" key="1">
    <citation type="submission" date="2017-09" db="EMBL/GenBank/DDBJ databases">
        <authorList>
            <person name="Ehlers B."/>
            <person name="Leendertz F.H."/>
        </authorList>
    </citation>
    <scope>NUCLEOTIDE SEQUENCE [LARGE SCALE GENOMIC DNA]</scope>
    <source>
        <strain evidence="2 3">CGMCC 1.10978</strain>
    </source>
</reference>
<evidence type="ECO:0000313" key="3">
    <source>
        <dbReference type="Proteomes" id="UP000219374"/>
    </source>
</evidence>
<feature type="chain" id="PRO_5012696285" description="Outer membrane protein beta-barrel domain-containing protein" evidence="1">
    <location>
        <begin position="27"/>
        <end position="251"/>
    </location>
</feature>
<gene>
    <name evidence="2" type="ORF">SAMN06296416_101180</name>
</gene>
<sequence>MKKILRHSTFASAVSCLAILAPAAQAAEGGGWDWMVAPYGWAASIGTDLRSGEPPSGGVSSDVDFDDIIDKIDGAFQIHVEGQGDHFGVFADFTFLGLADEKDHPRFHSESDLDTRLFEVAAVWSPGEQRHQGIEVFAGLRYIDVDATVQLEPENPLFDTTRIDGGASFSDFMLGVRYTWAISDRWGVTFRGDGSFGDTEGTWNASVVADYKMKHGAWLFGYRYLDVELETRGNRFDITMNGPMVGYGFMF</sequence>
<evidence type="ECO:0008006" key="4">
    <source>
        <dbReference type="Google" id="ProtNLM"/>
    </source>
</evidence>
<keyword evidence="3" id="KW-1185">Reference proteome</keyword>
<accession>A0A286CW07</accession>
<feature type="signal peptide" evidence="1">
    <location>
        <begin position="1"/>
        <end position="26"/>
    </location>
</feature>
<name>A0A286CW07_9GAMM</name>
<dbReference type="EMBL" id="OCND01000001">
    <property type="protein sequence ID" value="SOD50554.1"/>
    <property type="molecule type" value="Genomic_DNA"/>
</dbReference>
<dbReference type="OrthoDB" id="5725705at2"/>
<protein>
    <recommendedName>
        <fullName evidence="4">Outer membrane protein beta-barrel domain-containing protein</fullName>
    </recommendedName>
</protein>
<dbReference type="SUPFAM" id="SSF56935">
    <property type="entry name" value="Porins"/>
    <property type="match status" value="1"/>
</dbReference>
<proteinExistence type="predicted"/>
<organism evidence="2 3">
    <name type="scientific">Pseudoxanthomonas wuyuanensis</name>
    <dbReference type="NCBI Taxonomy" id="1073196"/>
    <lineage>
        <taxon>Bacteria</taxon>
        <taxon>Pseudomonadati</taxon>
        <taxon>Pseudomonadota</taxon>
        <taxon>Gammaproteobacteria</taxon>
        <taxon>Lysobacterales</taxon>
        <taxon>Lysobacteraceae</taxon>
        <taxon>Pseudoxanthomonas</taxon>
    </lineage>
</organism>